<keyword evidence="4" id="KW-1185">Reference proteome</keyword>
<protein>
    <recommendedName>
        <fullName evidence="2">HTH cro/C1-type domain-containing protein</fullName>
    </recommendedName>
</protein>
<evidence type="ECO:0000256" key="1">
    <source>
        <dbReference type="SAM" id="MobiDB-lite"/>
    </source>
</evidence>
<evidence type="ECO:0000313" key="4">
    <source>
        <dbReference type="Proteomes" id="UP001501721"/>
    </source>
</evidence>
<feature type="region of interest" description="Disordered" evidence="1">
    <location>
        <begin position="248"/>
        <end position="320"/>
    </location>
</feature>
<dbReference type="SUPFAM" id="SSF47413">
    <property type="entry name" value="lambda repressor-like DNA-binding domains"/>
    <property type="match status" value="1"/>
</dbReference>
<dbReference type="PROSITE" id="PS50943">
    <property type="entry name" value="HTH_CROC1"/>
    <property type="match status" value="1"/>
</dbReference>
<name>A0ABP6AA88_9ACTN</name>
<feature type="compositionally biased region" description="Low complexity" evidence="1">
    <location>
        <begin position="146"/>
        <end position="167"/>
    </location>
</feature>
<dbReference type="CDD" id="cd00093">
    <property type="entry name" value="HTH_XRE"/>
    <property type="match status" value="1"/>
</dbReference>
<feature type="region of interest" description="Disordered" evidence="1">
    <location>
        <begin position="146"/>
        <end position="217"/>
    </location>
</feature>
<dbReference type="InterPro" id="IPR001387">
    <property type="entry name" value="Cro/C1-type_HTH"/>
</dbReference>
<organism evidence="3 4">
    <name type="scientific">Streptomyces graminearus</name>
    <dbReference type="NCBI Taxonomy" id="284030"/>
    <lineage>
        <taxon>Bacteria</taxon>
        <taxon>Bacillati</taxon>
        <taxon>Actinomycetota</taxon>
        <taxon>Actinomycetes</taxon>
        <taxon>Kitasatosporales</taxon>
        <taxon>Streptomycetaceae</taxon>
        <taxon>Streptomyces</taxon>
    </lineage>
</organism>
<feature type="domain" description="HTH cro/C1-type" evidence="2">
    <location>
        <begin position="36"/>
        <end position="77"/>
    </location>
</feature>
<dbReference type="Proteomes" id="UP001501721">
    <property type="component" value="Unassembled WGS sequence"/>
</dbReference>
<accession>A0ABP6AA88</accession>
<reference evidence="4" key="1">
    <citation type="journal article" date="2019" name="Int. J. Syst. Evol. Microbiol.">
        <title>The Global Catalogue of Microorganisms (GCM) 10K type strain sequencing project: providing services to taxonomists for standard genome sequencing and annotation.</title>
        <authorList>
            <consortium name="The Broad Institute Genomics Platform"/>
            <consortium name="The Broad Institute Genome Sequencing Center for Infectious Disease"/>
            <person name="Wu L."/>
            <person name="Ma J."/>
        </authorList>
    </citation>
    <scope>NUCLEOTIDE SEQUENCE [LARGE SCALE GENOMIC DNA]</scope>
    <source>
        <strain evidence="4">JCM 6923</strain>
    </source>
</reference>
<comment type="caution">
    <text evidence="3">The sequence shown here is derived from an EMBL/GenBank/DDBJ whole genome shotgun (WGS) entry which is preliminary data.</text>
</comment>
<sequence>MGQGRGRIVSESTGGTGFAERLRELKDRSGHSYGMLAKRLHMSTSTLHRYCNGEAVPTDYAPVERMARLCGASSAELVALHRSWVLADAGRGKKAAEGGAPGAGEGLAPGVAGGLAPGAVGEVAGEAVTGEVPASASASASASAPVSATAPEPAPGSASAPASAVAPDPAPAPEPTPDPEPEPDPHPASTPAPEAAVPGPRPRTRLRTGARPRPGTLSRRPVLIAAVTGAAVLGAVALAFGLPDSGRPEQGAAPAGATAAAQDRAPATGTGTASRGSGSPSPSGSARHPSPSADQGSSAGPGAATSGPPGGATADDKESTAVPLSITTHPYSWESPCFQHYLIDRPPTAVSPPPVENDAPAWVAVHQAVSAGEQYVTLTVQGSGKQTVVLEGMTVRMAGKRAPLAWNDYAMGYPGVGCGGGVPTHSFTVALDAVRPAVQPVAGQRGFPLSVSESDPEVFYVTANASAYDVSWYLELSWSSGGRHGTLEIGDKGRPFRTSGSNGRPAYAFPLGGEKWAPAQ</sequence>
<gene>
    <name evidence="3" type="ORF">GCM10010422_72070</name>
</gene>
<dbReference type="EMBL" id="BAAATL010000049">
    <property type="protein sequence ID" value="GAA2510030.1"/>
    <property type="molecule type" value="Genomic_DNA"/>
</dbReference>
<dbReference type="Gene3D" id="1.10.260.40">
    <property type="entry name" value="lambda repressor-like DNA-binding domains"/>
    <property type="match status" value="1"/>
</dbReference>
<dbReference type="Pfam" id="PF13560">
    <property type="entry name" value="HTH_31"/>
    <property type="match status" value="1"/>
</dbReference>
<dbReference type="InterPro" id="IPR010982">
    <property type="entry name" value="Lambda_DNA-bd_dom_sf"/>
</dbReference>
<evidence type="ECO:0000313" key="3">
    <source>
        <dbReference type="EMBL" id="GAA2510030.1"/>
    </source>
</evidence>
<dbReference type="SMART" id="SM00530">
    <property type="entry name" value="HTH_XRE"/>
    <property type="match status" value="1"/>
</dbReference>
<evidence type="ECO:0000259" key="2">
    <source>
        <dbReference type="PROSITE" id="PS50943"/>
    </source>
</evidence>
<proteinExistence type="predicted"/>
<feature type="compositionally biased region" description="Low complexity" evidence="1">
    <location>
        <begin position="250"/>
        <end position="313"/>
    </location>
</feature>